<name>A0A417XXK4_9ACTN</name>
<dbReference type="OrthoDB" id="9805514at2"/>
<dbReference type="GO" id="GO:0005304">
    <property type="term" value="F:L-valine transmembrane transporter activity"/>
    <property type="evidence" value="ECO:0007669"/>
    <property type="project" value="TreeGrafter"/>
</dbReference>
<dbReference type="InterPro" id="IPR003593">
    <property type="entry name" value="AAA+_ATPase"/>
</dbReference>
<dbReference type="GO" id="GO:0015808">
    <property type="term" value="P:L-alanine transport"/>
    <property type="evidence" value="ECO:0007669"/>
    <property type="project" value="TreeGrafter"/>
</dbReference>
<dbReference type="InterPro" id="IPR027417">
    <property type="entry name" value="P-loop_NTPase"/>
</dbReference>
<feature type="domain" description="ABC transporter" evidence="4">
    <location>
        <begin position="2"/>
        <end position="249"/>
    </location>
</feature>
<dbReference type="InterPro" id="IPR003439">
    <property type="entry name" value="ABC_transporter-like_ATP-bd"/>
</dbReference>
<evidence type="ECO:0000256" key="2">
    <source>
        <dbReference type="ARBA" id="ARBA00022741"/>
    </source>
</evidence>
<evidence type="ECO:0000313" key="5">
    <source>
        <dbReference type="EMBL" id="RHW25055.1"/>
    </source>
</evidence>
<dbReference type="SMART" id="SM00382">
    <property type="entry name" value="AAA"/>
    <property type="match status" value="1"/>
</dbReference>
<dbReference type="InterPro" id="IPR032823">
    <property type="entry name" value="BCA_ABC_TP_C"/>
</dbReference>
<dbReference type="GO" id="GO:0005524">
    <property type="term" value="F:ATP binding"/>
    <property type="evidence" value="ECO:0007669"/>
    <property type="project" value="UniProtKB-KW"/>
</dbReference>
<dbReference type="Pfam" id="PF00005">
    <property type="entry name" value="ABC_tran"/>
    <property type="match status" value="1"/>
</dbReference>
<organism evidence="5 6">
    <name type="scientific">Nocardioides immobilis</name>
    <dbReference type="NCBI Taxonomy" id="2049295"/>
    <lineage>
        <taxon>Bacteria</taxon>
        <taxon>Bacillati</taxon>
        <taxon>Actinomycetota</taxon>
        <taxon>Actinomycetes</taxon>
        <taxon>Propionibacteriales</taxon>
        <taxon>Nocardioidaceae</taxon>
        <taxon>Nocardioides</taxon>
    </lineage>
</organism>
<evidence type="ECO:0000313" key="6">
    <source>
        <dbReference type="Proteomes" id="UP000283644"/>
    </source>
</evidence>
<evidence type="ECO:0000256" key="3">
    <source>
        <dbReference type="ARBA" id="ARBA00022840"/>
    </source>
</evidence>
<keyword evidence="2" id="KW-0547">Nucleotide-binding</keyword>
<dbReference type="RefSeq" id="WP_118927358.1">
    <property type="nucleotide sequence ID" value="NZ_QXGH01000027.1"/>
</dbReference>
<dbReference type="GO" id="GO:1903805">
    <property type="term" value="P:L-valine import across plasma membrane"/>
    <property type="evidence" value="ECO:0007669"/>
    <property type="project" value="TreeGrafter"/>
</dbReference>
<evidence type="ECO:0000256" key="1">
    <source>
        <dbReference type="ARBA" id="ARBA00022448"/>
    </source>
</evidence>
<dbReference type="AlphaFoldDB" id="A0A417XXK4"/>
<dbReference type="CDD" id="cd03219">
    <property type="entry name" value="ABC_Mj1267_LivG_branched"/>
    <property type="match status" value="1"/>
</dbReference>
<comment type="caution">
    <text evidence="5">The sequence shown here is derived from an EMBL/GenBank/DDBJ whole genome shotgun (WGS) entry which is preliminary data.</text>
</comment>
<dbReference type="Proteomes" id="UP000283644">
    <property type="component" value="Unassembled WGS sequence"/>
</dbReference>
<reference evidence="5 6" key="1">
    <citation type="submission" date="2018-09" db="EMBL/GenBank/DDBJ databases">
        <title>Genome sequencing of Nocardioides immobilis CCTCC AB 2017083 for comparison to Nocardioides silvaticus.</title>
        <authorList>
            <person name="Li C."/>
            <person name="Wang G."/>
        </authorList>
    </citation>
    <scope>NUCLEOTIDE SEQUENCE [LARGE SCALE GENOMIC DNA]</scope>
    <source>
        <strain evidence="5 6">CCTCC AB 2017083</strain>
    </source>
</reference>
<dbReference type="GO" id="GO:0016887">
    <property type="term" value="F:ATP hydrolysis activity"/>
    <property type="evidence" value="ECO:0007669"/>
    <property type="project" value="InterPro"/>
</dbReference>
<dbReference type="PANTHER" id="PTHR45772:SF7">
    <property type="entry name" value="AMINO ACID ABC TRANSPORTER ATP-BINDING PROTEIN"/>
    <property type="match status" value="1"/>
</dbReference>
<dbReference type="PROSITE" id="PS50893">
    <property type="entry name" value="ABC_TRANSPORTER_2"/>
    <property type="match status" value="1"/>
</dbReference>
<gene>
    <name evidence="5" type="ORF">D0Z08_21720</name>
</gene>
<dbReference type="GO" id="GO:0005886">
    <property type="term" value="C:plasma membrane"/>
    <property type="evidence" value="ECO:0007669"/>
    <property type="project" value="TreeGrafter"/>
</dbReference>
<dbReference type="GO" id="GO:0042941">
    <property type="term" value="P:D-alanine transmembrane transport"/>
    <property type="evidence" value="ECO:0007669"/>
    <property type="project" value="TreeGrafter"/>
</dbReference>
<proteinExistence type="predicted"/>
<dbReference type="GO" id="GO:1903806">
    <property type="term" value="P:L-isoleucine import across plasma membrane"/>
    <property type="evidence" value="ECO:0007669"/>
    <property type="project" value="TreeGrafter"/>
</dbReference>
<dbReference type="Pfam" id="PF12399">
    <property type="entry name" value="BCA_ABC_TP_C"/>
    <property type="match status" value="1"/>
</dbReference>
<sequence>MLTIDRVSRRFGGVYANQDVTLEVAEGELRGIIGPNGAGKSTLFNLIAGHARPDSGAIRLKGRRIDRLPAHVRARLGIGIVFQGARTFAGMSLLENVMVGAHSRTRAGLVAAAVRPPSQRREERRIKSTAEECLERVGLLEWASRPADGLPLGQQRRLQVARALAGEPRLLLLDEPASGLRARERQDLAQLIRDLARSGVTVLLVEHDVGMVTSLSERITVLDLGRVIADGTPAEVTSDPAVVKAYLGTGADHAAHR</sequence>
<dbReference type="EMBL" id="QXGH01000027">
    <property type="protein sequence ID" value="RHW25055.1"/>
    <property type="molecule type" value="Genomic_DNA"/>
</dbReference>
<dbReference type="FunFam" id="3.40.50.300:FF:000421">
    <property type="entry name" value="Branched-chain amino acid ABC transporter ATP-binding protein"/>
    <property type="match status" value="1"/>
</dbReference>
<dbReference type="Gene3D" id="3.40.50.300">
    <property type="entry name" value="P-loop containing nucleotide triphosphate hydrolases"/>
    <property type="match status" value="1"/>
</dbReference>
<accession>A0A417XXK4</accession>
<keyword evidence="3 5" id="KW-0067">ATP-binding</keyword>
<protein>
    <submittedName>
        <fullName evidence="5">ABC transporter ATP-binding protein</fullName>
    </submittedName>
</protein>
<evidence type="ECO:0000259" key="4">
    <source>
        <dbReference type="PROSITE" id="PS50893"/>
    </source>
</evidence>
<dbReference type="PANTHER" id="PTHR45772">
    <property type="entry name" value="CONSERVED COMPONENT OF ABC TRANSPORTER FOR NATURAL AMINO ACIDS-RELATED"/>
    <property type="match status" value="1"/>
</dbReference>
<keyword evidence="1" id="KW-0813">Transport</keyword>
<dbReference type="InterPro" id="IPR051120">
    <property type="entry name" value="ABC_AA/LPS_Transport"/>
</dbReference>
<dbReference type="GO" id="GO:0015192">
    <property type="term" value="F:L-phenylalanine transmembrane transporter activity"/>
    <property type="evidence" value="ECO:0007669"/>
    <property type="project" value="TreeGrafter"/>
</dbReference>
<dbReference type="GO" id="GO:0015188">
    <property type="term" value="F:L-isoleucine transmembrane transporter activity"/>
    <property type="evidence" value="ECO:0007669"/>
    <property type="project" value="TreeGrafter"/>
</dbReference>
<keyword evidence="6" id="KW-1185">Reference proteome</keyword>
<dbReference type="SUPFAM" id="SSF52540">
    <property type="entry name" value="P-loop containing nucleoside triphosphate hydrolases"/>
    <property type="match status" value="1"/>
</dbReference>